<dbReference type="EMBL" id="BDGX01000032">
    <property type="protein sequence ID" value="GAV51664.1"/>
    <property type="molecule type" value="Genomic_DNA"/>
</dbReference>
<dbReference type="Pfam" id="PF03070">
    <property type="entry name" value="TENA_THI-4"/>
    <property type="match status" value="1"/>
</dbReference>
<dbReference type="InterPro" id="IPR016084">
    <property type="entry name" value="Haem_Oase-like_multi-hlx"/>
</dbReference>
<dbReference type="Pfam" id="PF08543">
    <property type="entry name" value="Phos_pyr_kin"/>
    <property type="match status" value="1"/>
</dbReference>
<dbReference type="SUPFAM" id="SSF48613">
    <property type="entry name" value="Heme oxygenase-like"/>
    <property type="match status" value="1"/>
</dbReference>
<sequence>MVLNISINTPPPYLALNKNERLPVVMTVAGSDSSGGAGIEADVKTITAHKCYAMTCMGALTAQTPAKVYSIHPLPKEFISQVLDANLKDMRCDVIKTGMLTENAVEALAAKLNTMGPERPKLVVDPVLVATSGSALSSEALVKLVKDKITPLAELLTPNIYECFKLIGSEFELHNVFDLYELARKVAAATKSTNILVKGGHIPWGQDGKDFVTDVLYLSQEDKFVVYSGPRILTTATHGTGCTLASAIASNLARGYPMAQAVYGGIEYVQGGVSISCQVASSHIKSNGPINHVYAVEIPLEGMVQDECFTAQDVIPATVNPKISNVVNGDFFEYLVSHPKVQPHWESYVHHDFVRQVAQGTLPRHKFQFFIEQDYAYLLDYARVHCIAGSKAPSLDDVEKELVIVGSVRNEMAQHEKRLMQEFGVSDNSYFDRIERSQALKAYSRYFNDVAKRGNWQELVASLSPCLMGYGKALLHFRDQIVAEEGTVYREWCDTYLSPWYQDGMVQGKSLLNQIAQTSPADQLDNLLSIYANVCELETNFWSSALHHKAK</sequence>
<dbReference type="GO" id="GO:0009228">
    <property type="term" value="P:thiamine biosynthetic process"/>
    <property type="evidence" value="ECO:0007669"/>
    <property type="project" value="InterPro"/>
</dbReference>
<dbReference type="NCBIfam" id="TIGR04306">
    <property type="entry name" value="salvage_TenA"/>
    <property type="match status" value="1"/>
</dbReference>
<protein>
    <recommendedName>
        <fullName evidence="5">Pyridoxamine kinase/Phosphomethylpyrimidine kinase domain-containing protein</fullName>
    </recommendedName>
</protein>
<gene>
    <name evidence="3" type="ORF">ZYGR_0AF01350</name>
</gene>
<evidence type="ECO:0000313" key="3">
    <source>
        <dbReference type="EMBL" id="GAV51664.1"/>
    </source>
</evidence>
<dbReference type="CDD" id="cd19367">
    <property type="entry name" value="TenA_C_ScTHI20-like"/>
    <property type="match status" value="1"/>
</dbReference>
<dbReference type="GO" id="GO:0050334">
    <property type="term" value="F:thiaminase activity"/>
    <property type="evidence" value="ECO:0007669"/>
    <property type="project" value="InterPro"/>
</dbReference>
<dbReference type="Gene3D" id="1.20.910.10">
    <property type="entry name" value="Heme oxygenase-like"/>
    <property type="match status" value="1"/>
</dbReference>
<dbReference type="GO" id="GO:0008972">
    <property type="term" value="F:phosphomethylpyrimidine kinase activity"/>
    <property type="evidence" value="ECO:0007669"/>
    <property type="project" value="InterPro"/>
</dbReference>
<dbReference type="InterPro" id="IPR004305">
    <property type="entry name" value="Thiaminase-2/PQQC"/>
</dbReference>
<evidence type="ECO:0000259" key="1">
    <source>
        <dbReference type="Pfam" id="PF03070"/>
    </source>
</evidence>
<name>A0A1Q3A7F0_ZYGRO</name>
<dbReference type="AlphaFoldDB" id="A0A1Q3A7F0"/>
<comment type="caution">
    <text evidence="3">The sequence shown here is derived from an EMBL/GenBank/DDBJ whole genome shotgun (WGS) entry which is preliminary data.</text>
</comment>
<dbReference type="InterPro" id="IPR029056">
    <property type="entry name" value="Ribokinase-like"/>
</dbReference>
<dbReference type="SUPFAM" id="SSF53613">
    <property type="entry name" value="Ribokinase-like"/>
    <property type="match status" value="1"/>
</dbReference>
<dbReference type="OrthoDB" id="10028886at2759"/>
<evidence type="ECO:0008006" key="5">
    <source>
        <dbReference type="Google" id="ProtNLM"/>
    </source>
</evidence>
<dbReference type="Gene3D" id="3.40.1190.20">
    <property type="match status" value="1"/>
</dbReference>
<dbReference type="FunFam" id="1.20.910.10:FF:000003">
    <property type="entry name" value="Hydroxymethylpyrimidine/phosphomethylpyrimidine kinase THI20"/>
    <property type="match status" value="1"/>
</dbReference>
<feature type="domain" description="Thiaminase-2/PQQC" evidence="1">
    <location>
        <begin position="338"/>
        <end position="546"/>
    </location>
</feature>
<dbReference type="NCBIfam" id="TIGR00097">
    <property type="entry name" value="HMP-P_kinase"/>
    <property type="match status" value="1"/>
</dbReference>
<dbReference type="GO" id="GO:0008902">
    <property type="term" value="F:hydroxymethylpyrimidine kinase activity"/>
    <property type="evidence" value="ECO:0007669"/>
    <property type="project" value="TreeGrafter"/>
</dbReference>
<feature type="domain" description="Pyridoxamine kinase/Phosphomethylpyrimidine kinase" evidence="2">
    <location>
        <begin position="32"/>
        <end position="283"/>
    </location>
</feature>
<organism evidence="3 4">
    <name type="scientific">Zygosaccharomyces rouxii</name>
    <dbReference type="NCBI Taxonomy" id="4956"/>
    <lineage>
        <taxon>Eukaryota</taxon>
        <taxon>Fungi</taxon>
        <taxon>Dikarya</taxon>
        <taxon>Ascomycota</taxon>
        <taxon>Saccharomycotina</taxon>
        <taxon>Saccharomycetes</taxon>
        <taxon>Saccharomycetales</taxon>
        <taxon>Saccharomycetaceae</taxon>
        <taxon>Zygosaccharomyces</taxon>
    </lineage>
</organism>
<accession>A0A1Q3A7F0</accession>
<dbReference type="CDD" id="cd01169">
    <property type="entry name" value="HMPP_kinase"/>
    <property type="match status" value="1"/>
</dbReference>
<reference evidence="3 4" key="1">
    <citation type="submission" date="2016-08" db="EMBL/GenBank/DDBJ databases">
        <title>Draft genome sequence of allopolyploid Zygosaccharomyces rouxii.</title>
        <authorList>
            <person name="Watanabe J."/>
            <person name="Uehara K."/>
            <person name="Mogi Y."/>
            <person name="Tsukioka Y."/>
        </authorList>
    </citation>
    <scope>NUCLEOTIDE SEQUENCE [LARGE SCALE GENOMIC DNA]</scope>
    <source>
        <strain evidence="3 4">NBRC 110957</strain>
    </source>
</reference>
<dbReference type="InterPro" id="IPR004399">
    <property type="entry name" value="HMP/HMP-P_kinase_dom"/>
</dbReference>
<dbReference type="Proteomes" id="UP000187013">
    <property type="component" value="Unassembled WGS sequence"/>
</dbReference>
<dbReference type="PANTHER" id="PTHR20858">
    <property type="entry name" value="PHOSPHOMETHYLPYRIMIDINE KINASE"/>
    <property type="match status" value="1"/>
</dbReference>
<dbReference type="InterPro" id="IPR013749">
    <property type="entry name" value="PM/HMP-P_kinase-1"/>
</dbReference>
<proteinExistence type="predicted"/>
<dbReference type="GO" id="GO:0005829">
    <property type="term" value="C:cytosol"/>
    <property type="evidence" value="ECO:0007669"/>
    <property type="project" value="TreeGrafter"/>
</dbReference>
<evidence type="ECO:0000259" key="2">
    <source>
        <dbReference type="Pfam" id="PF08543"/>
    </source>
</evidence>
<dbReference type="InterPro" id="IPR027574">
    <property type="entry name" value="Thiaminase_II"/>
</dbReference>
<dbReference type="PANTHER" id="PTHR20858:SF17">
    <property type="entry name" value="HYDROXYMETHYLPYRIMIDINE_PHOSPHOMETHYLPYRIMIDINE KINASE THI20-RELATED"/>
    <property type="match status" value="1"/>
</dbReference>
<evidence type="ECO:0000313" key="4">
    <source>
        <dbReference type="Proteomes" id="UP000187013"/>
    </source>
</evidence>